<dbReference type="Proteomes" id="UP000630353">
    <property type="component" value="Unassembled WGS sequence"/>
</dbReference>
<evidence type="ECO:0000256" key="9">
    <source>
        <dbReference type="ARBA" id="ARBA00022840"/>
    </source>
</evidence>
<comment type="subcellular location">
    <subcellularLocation>
        <location evidence="1 13">Cytoplasm</location>
    </subcellularLocation>
</comment>
<feature type="zinc finger region" description="C4-type" evidence="13">
    <location>
        <begin position="28"/>
        <end position="50"/>
    </location>
</feature>
<evidence type="ECO:0000256" key="11">
    <source>
        <dbReference type="ARBA" id="ARBA00023160"/>
    </source>
</evidence>
<evidence type="ECO:0000313" key="16">
    <source>
        <dbReference type="EMBL" id="GHD40573.1"/>
    </source>
</evidence>
<keyword evidence="5 13" id="KW-0547">Nucleotide-binding</keyword>
<keyword evidence="17" id="KW-1185">Reference proteome</keyword>
<keyword evidence="3 13" id="KW-0808">Transferase</keyword>
<feature type="region of interest" description="Disordered" evidence="14">
    <location>
        <begin position="298"/>
        <end position="351"/>
    </location>
</feature>
<dbReference type="InterPro" id="IPR029045">
    <property type="entry name" value="ClpP/crotonase-like_dom_sf"/>
</dbReference>
<evidence type="ECO:0000256" key="13">
    <source>
        <dbReference type="HAMAP-Rule" id="MF_01395"/>
    </source>
</evidence>
<comment type="subunit">
    <text evidence="13">Acetyl-CoA carboxylase is a heterohexamer composed of biotin carboxyl carrier protein (AccB), biotin carboxylase (AccC) and two subunits each of ACCase subunit alpha (AccA) and ACCase subunit beta (AccD).</text>
</comment>
<keyword evidence="9 13" id="KW-0067">ATP-binding</keyword>
<evidence type="ECO:0000256" key="10">
    <source>
        <dbReference type="ARBA" id="ARBA00023098"/>
    </source>
</evidence>
<comment type="cofactor">
    <cofactor evidence="13">
        <name>Zn(2+)</name>
        <dbReference type="ChEBI" id="CHEBI:29105"/>
    </cofactor>
    <text evidence="13">Binds 1 zinc ion per subunit.</text>
</comment>
<feature type="binding site" evidence="13">
    <location>
        <position position="47"/>
    </location>
    <ligand>
        <name>Zn(2+)</name>
        <dbReference type="ChEBI" id="CHEBI:29105"/>
    </ligand>
</feature>
<dbReference type="GO" id="GO:0008270">
    <property type="term" value="F:zinc ion binding"/>
    <property type="evidence" value="ECO:0007669"/>
    <property type="project" value="UniProtKB-UniRule"/>
</dbReference>
<feature type="binding site" evidence="13">
    <location>
        <position position="31"/>
    </location>
    <ligand>
        <name>Zn(2+)</name>
        <dbReference type="ChEBI" id="CHEBI:29105"/>
    </ligand>
</feature>
<keyword evidence="4 13" id="KW-0479">Metal-binding</keyword>
<dbReference type="Pfam" id="PF17848">
    <property type="entry name" value="Zn_ribbon_ACC"/>
    <property type="match status" value="1"/>
</dbReference>
<dbReference type="NCBIfam" id="TIGR00515">
    <property type="entry name" value="accD"/>
    <property type="match status" value="1"/>
</dbReference>
<keyword evidence="6 13" id="KW-0863">Zinc-finger</keyword>
<reference evidence="16" key="1">
    <citation type="journal article" date="2014" name="Int. J. Syst. Evol. Microbiol.">
        <title>Complete genome sequence of Corynebacterium casei LMG S-19264T (=DSM 44701T), isolated from a smear-ripened cheese.</title>
        <authorList>
            <consortium name="US DOE Joint Genome Institute (JGI-PGF)"/>
            <person name="Walter F."/>
            <person name="Albersmeier A."/>
            <person name="Kalinowski J."/>
            <person name="Ruckert C."/>
        </authorList>
    </citation>
    <scope>NUCLEOTIDE SEQUENCE</scope>
    <source>
        <strain evidence="16">KCTC 42651</strain>
    </source>
</reference>
<dbReference type="InterPro" id="IPR000438">
    <property type="entry name" value="Acetyl_CoA_COase_Trfase_b_su"/>
</dbReference>
<dbReference type="PANTHER" id="PTHR42995">
    <property type="entry name" value="ACETYL-COENZYME A CARBOXYLASE CARBOXYL TRANSFERASE SUBUNIT BETA, CHLOROPLASTIC"/>
    <property type="match status" value="1"/>
</dbReference>
<dbReference type="InterPro" id="IPR034733">
    <property type="entry name" value="AcCoA_carboxyl_beta"/>
</dbReference>
<evidence type="ECO:0000256" key="8">
    <source>
        <dbReference type="ARBA" id="ARBA00022833"/>
    </source>
</evidence>
<feature type="compositionally biased region" description="Basic and acidic residues" evidence="14">
    <location>
        <begin position="317"/>
        <end position="351"/>
    </location>
</feature>
<evidence type="ECO:0000256" key="5">
    <source>
        <dbReference type="ARBA" id="ARBA00022741"/>
    </source>
</evidence>
<keyword evidence="7 13" id="KW-0276">Fatty acid metabolism</keyword>
<proteinExistence type="inferred from homology"/>
<dbReference type="AlphaFoldDB" id="A0A918XNY0"/>
<dbReference type="GO" id="GO:0009329">
    <property type="term" value="C:acetate CoA-transferase complex"/>
    <property type="evidence" value="ECO:0007669"/>
    <property type="project" value="TreeGrafter"/>
</dbReference>
<gene>
    <name evidence="13 16" type="primary">accD</name>
    <name evidence="16" type="ORF">GCM10017083_03980</name>
</gene>
<dbReference type="PRINTS" id="PR01070">
    <property type="entry name" value="ACCCTRFRASEB"/>
</dbReference>
<dbReference type="Pfam" id="PF01039">
    <property type="entry name" value="Carboxyl_trans"/>
    <property type="match status" value="1"/>
</dbReference>
<dbReference type="HAMAP" id="MF_01395">
    <property type="entry name" value="AcetylCoA_CT_beta"/>
    <property type="match status" value="1"/>
</dbReference>
<evidence type="ECO:0000256" key="7">
    <source>
        <dbReference type="ARBA" id="ARBA00022832"/>
    </source>
</evidence>
<dbReference type="PROSITE" id="PS50980">
    <property type="entry name" value="COA_CT_NTER"/>
    <property type="match status" value="1"/>
</dbReference>
<dbReference type="InterPro" id="IPR011762">
    <property type="entry name" value="COA_CT_N"/>
</dbReference>
<evidence type="ECO:0000256" key="14">
    <source>
        <dbReference type="SAM" id="MobiDB-lite"/>
    </source>
</evidence>
<feature type="domain" description="CoA carboxyltransferase N-terminal" evidence="15">
    <location>
        <begin position="24"/>
        <end position="293"/>
    </location>
</feature>
<comment type="function">
    <text evidence="12 13">Component of the acetyl coenzyme A carboxylase (ACC) complex. Biotin carboxylase (BC) catalyzes the carboxylation of biotin on its carrier protein (BCCP) and then the CO(2) group is transferred by the transcarboxylase to acetyl-CoA to form malonyl-CoA.</text>
</comment>
<dbReference type="GO" id="GO:0006633">
    <property type="term" value="P:fatty acid biosynthetic process"/>
    <property type="evidence" value="ECO:0007669"/>
    <property type="project" value="UniProtKB-KW"/>
</dbReference>
<dbReference type="Gene3D" id="3.90.226.10">
    <property type="entry name" value="2-enoyl-CoA Hydratase, Chain A, domain 1"/>
    <property type="match status" value="1"/>
</dbReference>
<evidence type="ECO:0000256" key="1">
    <source>
        <dbReference type="ARBA" id="ARBA00004496"/>
    </source>
</evidence>
<dbReference type="EMBL" id="BMZS01000001">
    <property type="protein sequence ID" value="GHD40573.1"/>
    <property type="molecule type" value="Genomic_DNA"/>
</dbReference>
<evidence type="ECO:0000256" key="12">
    <source>
        <dbReference type="ARBA" id="ARBA00025280"/>
    </source>
</evidence>
<evidence type="ECO:0000256" key="2">
    <source>
        <dbReference type="ARBA" id="ARBA00022516"/>
    </source>
</evidence>
<dbReference type="InterPro" id="IPR041010">
    <property type="entry name" value="Znf-ACC"/>
</dbReference>
<name>A0A918XNY0_9PROT</name>
<keyword evidence="8 13" id="KW-0862">Zinc</keyword>
<sequence>MNWITNTVLPKIQALVRREVPDNLWHKCVACGQMIFHRDLEQNLHVCPECGHHLRIGPVERMKILFDDGKYDTIELPRPAVDPLKFRDSKRYSDRLREAQAKTGRGDAMVVAHGTVGGIVTVAAVFDFGFMGGSMGTGVGDALVRAARLAETQDAALVVFPSSGGARMQEGILSLMQMPRTVAAVDRLKEKGLPFVVVLTDPTTGGVTASFAMLGDIHLAEPGSIIGFAGQRVIQETIREQLPDGFQKAEYLLEHGMVDAVVSRKELKATLARILRLLMRPGPVAQIVAMPQPDLEIPARAEAGNPEAAQAGTGKSAGERAGTEKDGASGKDGGKATERVADTKAPPDDPR</sequence>
<dbReference type="GO" id="GO:0005524">
    <property type="term" value="F:ATP binding"/>
    <property type="evidence" value="ECO:0007669"/>
    <property type="project" value="UniProtKB-KW"/>
</dbReference>
<dbReference type="GO" id="GO:2001295">
    <property type="term" value="P:malonyl-CoA biosynthetic process"/>
    <property type="evidence" value="ECO:0007669"/>
    <property type="project" value="UniProtKB-UniRule"/>
</dbReference>
<feature type="binding site" evidence="13">
    <location>
        <position position="50"/>
    </location>
    <ligand>
        <name>Zn(2+)</name>
        <dbReference type="ChEBI" id="CHEBI:29105"/>
    </ligand>
</feature>
<dbReference type="SUPFAM" id="SSF52096">
    <property type="entry name" value="ClpP/crotonase"/>
    <property type="match status" value="1"/>
</dbReference>
<evidence type="ECO:0000259" key="15">
    <source>
        <dbReference type="PROSITE" id="PS50980"/>
    </source>
</evidence>
<dbReference type="GO" id="GO:0003989">
    <property type="term" value="F:acetyl-CoA carboxylase activity"/>
    <property type="evidence" value="ECO:0007669"/>
    <property type="project" value="InterPro"/>
</dbReference>
<evidence type="ECO:0000256" key="6">
    <source>
        <dbReference type="ARBA" id="ARBA00022771"/>
    </source>
</evidence>
<evidence type="ECO:0000256" key="3">
    <source>
        <dbReference type="ARBA" id="ARBA00022679"/>
    </source>
</evidence>
<comment type="caution">
    <text evidence="16">The sequence shown here is derived from an EMBL/GenBank/DDBJ whole genome shotgun (WGS) entry which is preliminary data.</text>
</comment>
<reference evidence="16" key="2">
    <citation type="submission" date="2020-09" db="EMBL/GenBank/DDBJ databases">
        <authorList>
            <person name="Sun Q."/>
            <person name="Kim S."/>
        </authorList>
    </citation>
    <scope>NUCLEOTIDE SEQUENCE</scope>
    <source>
        <strain evidence="16">KCTC 42651</strain>
    </source>
</reference>
<evidence type="ECO:0000313" key="17">
    <source>
        <dbReference type="Proteomes" id="UP000630353"/>
    </source>
</evidence>
<dbReference type="EC" id="2.1.3.15" evidence="13"/>
<comment type="similarity">
    <text evidence="13">Belongs to the AccD/PCCB family.</text>
</comment>
<organism evidence="16 17">
    <name type="scientific">Thalassobaculum fulvum</name>
    <dbReference type="NCBI Taxonomy" id="1633335"/>
    <lineage>
        <taxon>Bacteria</taxon>
        <taxon>Pseudomonadati</taxon>
        <taxon>Pseudomonadota</taxon>
        <taxon>Alphaproteobacteria</taxon>
        <taxon>Rhodospirillales</taxon>
        <taxon>Thalassobaculaceae</taxon>
        <taxon>Thalassobaculum</taxon>
    </lineage>
</organism>
<keyword evidence="10 13" id="KW-0443">Lipid metabolism</keyword>
<protein>
    <recommendedName>
        <fullName evidence="13">Acetyl-coenzyme A carboxylase carboxyl transferase subunit beta</fullName>
        <shortName evidence="13">ACCase subunit beta</shortName>
        <shortName evidence="13">Acetyl-CoA carboxylase carboxyltransferase subunit beta</shortName>
        <ecNumber evidence="13">2.1.3.15</ecNumber>
    </recommendedName>
</protein>
<comment type="pathway">
    <text evidence="13">Lipid metabolism; malonyl-CoA biosynthesis; malonyl-CoA from acetyl-CoA: step 1/1.</text>
</comment>
<comment type="catalytic activity">
    <reaction evidence="13">
        <text>N(6)-carboxybiotinyl-L-lysyl-[protein] + acetyl-CoA = N(6)-biotinyl-L-lysyl-[protein] + malonyl-CoA</text>
        <dbReference type="Rhea" id="RHEA:54728"/>
        <dbReference type="Rhea" id="RHEA-COMP:10505"/>
        <dbReference type="Rhea" id="RHEA-COMP:10506"/>
        <dbReference type="ChEBI" id="CHEBI:57288"/>
        <dbReference type="ChEBI" id="CHEBI:57384"/>
        <dbReference type="ChEBI" id="CHEBI:83144"/>
        <dbReference type="ChEBI" id="CHEBI:83145"/>
        <dbReference type="EC" id="2.1.3.15"/>
    </reaction>
</comment>
<dbReference type="PANTHER" id="PTHR42995:SF5">
    <property type="entry name" value="ACETYL-COENZYME A CARBOXYLASE CARBOXYL TRANSFERASE SUBUNIT BETA, CHLOROPLASTIC"/>
    <property type="match status" value="1"/>
</dbReference>
<dbReference type="GO" id="GO:0016743">
    <property type="term" value="F:carboxyl- or carbamoyltransferase activity"/>
    <property type="evidence" value="ECO:0007669"/>
    <property type="project" value="UniProtKB-UniRule"/>
</dbReference>
<accession>A0A918XNY0</accession>
<keyword evidence="2 13" id="KW-0444">Lipid biosynthesis</keyword>
<keyword evidence="13" id="KW-0963">Cytoplasm</keyword>
<dbReference type="RefSeq" id="WP_189987228.1">
    <property type="nucleotide sequence ID" value="NZ_BMZS01000001.1"/>
</dbReference>
<feature type="binding site" evidence="13">
    <location>
        <position position="28"/>
    </location>
    <ligand>
        <name>Zn(2+)</name>
        <dbReference type="ChEBI" id="CHEBI:29105"/>
    </ligand>
</feature>
<evidence type="ECO:0000256" key="4">
    <source>
        <dbReference type="ARBA" id="ARBA00022723"/>
    </source>
</evidence>
<keyword evidence="11 13" id="KW-0275">Fatty acid biosynthesis</keyword>